<keyword evidence="2" id="KW-1185">Reference proteome</keyword>
<evidence type="ECO:0000313" key="2">
    <source>
        <dbReference type="Proteomes" id="UP000541535"/>
    </source>
</evidence>
<comment type="caution">
    <text evidence="1">The sequence shown here is derived from an EMBL/GenBank/DDBJ whole genome shotgun (WGS) entry which is preliminary data.</text>
</comment>
<organism evidence="1 2">
    <name type="scientific">Pseudoduganella violacea</name>
    <dbReference type="NCBI Taxonomy" id="1715466"/>
    <lineage>
        <taxon>Bacteria</taxon>
        <taxon>Pseudomonadati</taxon>
        <taxon>Pseudomonadota</taxon>
        <taxon>Betaproteobacteria</taxon>
        <taxon>Burkholderiales</taxon>
        <taxon>Oxalobacteraceae</taxon>
        <taxon>Telluria group</taxon>
        <taxon>Pseudoduganella</taxon>
    </lineage>
</organism>
<gene>
    <name evidence="1" type="ORF">FHS03_001398</name>
</gene>
<dbReference type="EMBL" id="JACHXD010000003">
    <property type="protein sequence ID" value="MBB3118367.1"/>
    <property type="molecule type" value="Genomic_DNA"/>
</dbReference>
<dbReference type="Proteomes" id="UP000541535">
    <property type="component" value="Unassembled WGS sequence"/>
</dbReference>
<proteinExistence type="predicted"/>
<reference evidence="1 2" key="1">
    <citation type="submission" date="2020-08" db="EMBL/GenBank/DDBJ databases">
        <title>Genomic Encyclopedia of Type Strains, Phase III (KMG-III): the genomes of soil and plant-associated and newly described type strains.</title>
        <authorList>
            <person name="Whitman W."/>
        </authorList>
    </citation>
    <scope>NUCLEOTIDE SEQUENCE [LARGE SCALE GENOMIC DNA]</scope>
    <source>
        <strain evidence="1 2">CECT 8897</strain>
    </source>
</reference>
<evidence type="ECO:0000313" key="1">
    <source>
        <dbReference type="EMBL" id="MBB3118367.1"/>
    </source>
</evidence>
<dbReference type="RefSeq" id="WP_183440295.1">
    <property type="nucleotide sequence ID" value="NZ_JACHXD010000003.1"/>
</dbReference>
<sequence>MKDQELTTAALRWHAVHVRRLAAGKEKRKLDTQLKANGISAFSRLHAQQSETALQLTTLKRKELAALRALAKACAKQRGHLLDADVIELDGTTFLLPAAA</sequence>
<accession>A0A7W5B882</accession>
<protein>
    <submittedName>
        <fullName evidence="1">Uncharacterized protein</fullName>
    </submittedName>
</protein>
<dbReference type="AlphaFoldDB" id="A0A7W5B882"/>
<name>A0A7W5B882_9BURK</name>